<keyword evidence="1" id="KW-0732">Signal</keyword>
<evidence type="ECO:0000313" key="2">
    <source>
        <dbReference type="EMBL" id="TKA10583.1"/>
    </source>
</evidence>
<proteinExistence type="predicted"/>
<gene>
    <name evidence="2" type="ORF">FCI23_16535</name>
</gene>
<comment type="caution">
    <text evidence="2">The sequence shown here is derived from an EMBL/GenBank/DDBJ whole genome shotgun (WGS) entry which is preliminary data.</text>
</comment>
<protein>
    <submittedName>
        <fullName evidence="2">Uncharacterized protein</fullName>
    </submittedName>
</protein>
<reference evidence="2 3" key="1">
    <citation type="submission" date="2019-04" db="EMBL/GenBank/DDBJ databases">
        <title>Streptomyces oryziradicis sp. nov., a novel actinomycete isolated from rhizosphere soil of rice (Oryza sativa L.).</title>
        <authorList>
            <person name="Li C."/>
        </authorList>
    </citation>
    <scope>NUCLEOTIDE SEQUENCE [LARGE SCALE GENOMIC DNA]</scope>
    <source>
        <strain evidence="2 3">NEAU-C40</strain>
    </source>
</reference>
<evidence type="ECO:0000256" key="1">
    <source>
        <dbReference type="SAM" id="SignalP"/>
    </source>
</evidence>
<organism evidence="2 3">
    <name type="scientific">Actinacidiphila oryziradicis</name>
    <dbReference type="NCBI Taxonomy" id="2571141"/>
    <lineage>
        <taxon>Bacteria</taxon>
        <taxon>Bacillati</taxon>
        <taxon>Actinomycetota</taxon>
        <taxon>Actinomycetes</taxon>
        <taxon>Kitasatosporales</taxon>
        <taxon>Streptomycetaceae</taxon>
        <taxon>Actinacidiphila</taxon>
    </lineage>
</organism>
<keyword evidence="3" id="KW-1185">Reference proteome</keyword>
<name>A0A4U0SN09_9ACTN</name>
<feature type="chain" id="PRO_5020426340" evidence="1">
    <location>
        <begin position="22"/>
        <end position="148"/>
    </location>
</feature>
<dbReference type="Proteomes" id="UP000305778">
    <property type="component" value="Unassembled WGS sequence"/>
</dbReference>
<feature type="signal peptide" evidence="1">
    <location>
        <begin position="1"/>
        <end position="21"/>
    </location>
</feature>
<evidence type="ECO:0000313" key="3">
    <source>
        <dbReference type="Proteomes" id="UP000305778"/>
    </source>
</evidence>
<dbReference type="EMBL" id="SUMC01000013">
    <property type="protein sequence ID" value="TKA10583.1"/>
    <property type="molecule type" value="Genomic_DNA"/>
</dbReference>
<accession>A0A4U0SN09</accession>
<dbReference type="AlphaFoldDB" id="A0A4U0SN09"/>
<dbReference type="RefSeq" id="WP_136724653.1">
    <property type="nucleotide sequence ID" value="NZ_JAOPYF010000492.1"/>
</dbReference>
<sequence length="148" mass="16117">MKSTLIAPALAAALVFSGAVAATADGVRPGTTTAGQSSKSKGEFDRIRIVTRTVRVPEEETEKGEKGENVRTARTLTVRCEREDERVVGGGVQTDAPDRVAVTGTYPTADRAWTGVTTPFANTRERTRAYTITVFAVCKELEKERRQW</sequence>